<comment type="similarity">
    <text evidence="1">Belongs to the leucine-binding protein family.</text>
</comment>
<keyword evidence="2 4" id="KW-0732">Signal</keyword>
<feature type="domain" description="Leucine-binding protein" evidence="5">
    <location>
        <begin position="69"/>
        <end position="432"/>
    </location>
</feature>
<gene>
    <name evidence="6" type="ORF">EHYA_07302</name>
</gene>
<dbReference type="Gene3D" id="3.40.50.2300">
    <property type="match status" value="2"/>
</dbReference>
<evidence type="ECO:0000256" key="3">
    <source>
        <dbReference type="SAM" id="MobiDB-lite"/>
    </source>
</evidence>
<evidence type="ECO:0000259" key="5">
    <source>
        <dbReference type="Pfam" id="PF13458"/>
    </source>
</evidence>
<feature type="compositionally biased region" description="Low complexity" evidence="3">
    <location>
        <begin position="48"/>
        <end position="61"/>
    </location>
</feature>
<dbReference type="PANTHER" id="PTHR47235:SF1">
    <property type="entry name" value="BLR6548 PROTEIN"/>
    <property type="match status" value="1"/>
</dbReference>
<evidence type="ECO:0000313" key="7">
    <source>
        <dbReference type="Proteomes" id="UP000286931"/>
    </source>
</evidence>
<reference evidence="6 7" key="1">
    <citation type="submission" date="2018-12" db="EMBL/GenBank/DDBJ databases">
        <title>Draft genome sequence of Embleya hyalina NBRC 13850T.</title>
        <authorList>
            <person name="Komaki H."/>
            <person name="Hosoyama A."/>
            <person name="Kimura A."/>
            <person name="Ichikawa N."/>
            <person name="Tamura T."/>
        </authorList>
    </citation>
    <scope>NUCLEOTIDE SEQUENCE [LARGE SCALE GENOMIC DNA]</scope>
    <source>
        <strain evidence="6 7">NBRC 13850</strain>
    </source>
</reference>
<dbReference type="PROSITE" id="PS51257">
    <property type="entry name" value="PROKAR_LIPOPROTEIN"/>
    <property type="match status" value="1"/>
</dbReference>
<proteinExistence type="inferred from homology"/>
<dbReference type="SUPFAM" id="SSF53822">
    <property type="entry name" value="Periplasmic binding protein-like I"/>
    <property type="match status" value="1"/>
</dbReference>
<evidence type="ECO:0000256" key="2">
    <source>
        <dbReference type="ARBA" id="ARBA00022729"/>
    </source>
</evidence>
<name>A0A401YYF9_9ACTN</name>
<protein>
    <recommendedName>
        <fullName evidence="5">Leucine-binding protein domain-containing protein</fullName>
    </recommendedName>
</protein>
<sequence>MHRRIHGRRMPCASVALVLSGVLCAVAALTGCGSRLPERDFREDRGPAPASAAAPNTNTASDVGVTPTEITVGMIDTVQGVLGNETFSGPMYGAQAYFKALDERGGVNGRRVKVSACDDNGYGVANQRCARRLVEDDKVFAFAGNSVYSYNAARYVSDKGVPDVGGQPIGTAYETYPHLYSIYGSRAPRDGKVGWDGRMYASTEVYRYFKEKLGARTAAVVSYNQADSARYAQTVADGLRAEGYTVVEKQVDFALPNFAAAVVDMRAKGVDIVFDAVDTRGNVELCKAMDGNDLRVTAKVTNVQNWNARVGEDFKASPTCRNSIYATGNSRGYTDIGQPAVAEFRAAMKKYFPDREDKLSQWELEGWASAMWLTDAIASCGAKVTRACVEGFVNRPEGYDAHGLLIPVDFKAEPVDRVAAPTRTCFDVARWQDGAPGGWIAQVPDMTTNCFDVPSLPYKP</sequence>
<comment type="caution">
    <text evidence="6">The sequence shown here is derived from an EMBL/GenBank/DDBJ whole genome shotgun (WGS) entry which is preliminary data.</text>
</comment>
<feature type="chain" id="PRO_5019214570" description="Leucine-binding protein domain-containing protein" evidence="4">
    <location>
        <begin position="28"/>
        <end position="460"/>
    </location>
</feature>
<dbReference type="InterPro" id="IPR028081">
    <property type="entry name" value="Leu-bd"/>
</dbReference>
<dbReference type="InterPro" id="IPR028082">
    <property type="entry name" value="Peripla_BP_I"/>
</dbReference>
<dbReference type="PANTHER" id="PTHR47235">
    <property type="entry name" value="BLR6548 PROTEIN"/>
    <property type="match status" value="1"/>
</dbReference>
<evidence type="ECO:0000256" key="4">
    <source>
        <dbReference type="SAM" id="SignalP"/>
    </source>
</evidence>
<dbReference type="Pfam" id="PF13458">
    <property type="entry name" value="Peripla_BP_6"/>
    <property type="match status" value="1"/>
</dbReference>
<organism evidence="6 7">
    <name type="scientific">Embleya hyalina</name>
    <dbReference type="NCBI Taxonomy" id="516124"/>
    <lineage>
        <taxon>Bacteria</taxon>
        <taxon>Bacillati</taxon>
        <taxon>Actinomycetota</taxon>
        <taxon>Actinomycetes</taxon>
        <taxon>Kitasatosporales</taxon>
        <taxon>Streptomycetaceae</taxon>
        <taxon>Embleya</taxon>
    </lineage>
</organism>
<dbReference type="Proteomes" id="UP000286931">
    <property type="component" value="Unassembled WGS sequence"/>
</dbReference>
<dbReference type="AlphaFoldDB" id="A0A401YYF9"/>
<evidence type="ECO:0000313" key="6">
    <source>
        <dbReference type="EMBL" id="GCD99580.1"/>
    </source>
</evidence>
<evidence type="ECO:0000256" key="1">
    <source>
        <dbReference type="ARBA" id="ARBA00010062"/>
    </source>
</evidence>
<dbReference type="EMBL" id="BIFH01000033">
    <property type="protein sequence ID" value="GCD99580.1"/>
    <property type="molecule type" value="Genomic_DNA"/>
</dbReference>
<keyword evidence="7" id="KW-1185">Reference proteome</keyword>
<feature type="signal peptide" evidence="4">
    <location>
        <begin position="1"/>
        <end position="27"/>
    </location>
</feature>
<accession>A0A401YYF9</accession>
<feature type="region of interest" description="Disordered" evidence="3">
    <location>
        <begin position="38"/>
        <end position="63"/>
    </location>
</feature>
<dbReference type="RefSeq" id="WP_246127118.1">
    <property type="nucleotide sequence ID" value="NZ_BIFH01000033.1"/>
</dbReference>
<dbReference type="CDD" id="cd06341">
    <property type="entry name" value="PBP1_ABC_ligand_binding-like"/>
    <property type="match status" value="1"/>
</dbReference>